<keyword evidence="2 3" id="KW-0040">ANK repeat</keyword>
<dbReference type="Pfam" id="PF12796">
    <property type="entry name" value="Ank_2"/>
    <property type="match status" value="1"/>
</dbReference>
<accession>A0A6A7A948</accession>
<feature type="region of interest" description="Disordered" evidence="4">
    <location>
        <begin position="1088"/>
        <end position="1139"/>
    </location>
</feature>
<evidence type="ECO:0000256" key="1">
    <source>
        <dbReference type="ARBA" id="ARBA00022737"/>
    </source>
</evidence>
<keyword evidence="1" id="KW-0677">Repeat</keyword>
<feature type="region of interest" description="Disordered" evidence="4">
    <location>
        <begin position="1236"/>
        <end position="1255"/>
    </location>
</feature>
<name>A0A6A7A948_9PLEO</name>
<feature type="compositionally biased region" description="Low complexity" evidence="4">
    <location>
        <begin position="1123"/>
        <end position="1132"/>
    </location>
</feature>
<organism evidence="5 6">
    <name type="scientific">Ophiobolus disseminans</name>
    <dbReference type="NCBI Taxonomy" id="1469910"/>
    <lineage>
        <taxon>Eukaryota</taxon>
        <taxon>Fungi</taxon>
        <taxon>Dikarya</taxon>
        <taxon>Ascomycota</taxon>
        <taxon>Pezizomycotina</taxon>
        <taxon>Dothideomycetes</taxon>
        <taxon>Pleosporomycetidae</taxon>
        <taxon>Pleosporales</taxon>
        <taxon>Pleosporineae</taxon>
        <taxon>Phaeosphaeriaceae</taxon>
        <taxon>Ophiobolus</taxon>
    </lineage>
</organism>
<feature type="compositionally biased region" description="Basic and acidic residues" evidence="4">
    <location>
        <begin position="1088"/>
        <end position="1107"/>
    </location>
</feature>
<dbReference type="PANTHER" id="PTHR24198">
    <property type="entry name" value="ANKYRIN REPEAT AND PROTEIN KINASE DOMAIN-CONTAINING PROTEIN"/>
    <property type="match status" value="1"/>
</dbReference>
<evidence type="ECO:0000256" key="2">
    <source>
        <dbReference type="ARBA" id="ARBA00023043"/>
    </source>
</evidence>
<proteinExistence type="predicted"/>
<feature type="repeat" description="ANK" evidence="3">
    <location>
        <begin position="882"/>
        <end position="915"/>
    </location>
</feature>
<reference evidence="5" key="1">
    <citation type="journal article" date="2020" name="Stud. Mycol.">
        <title>101 Dothideomycetes genomes: a test case for predicting lifestyles and emergence of pathogens.</title>
        <authorList>
            <person name="Haridas S."/>
            <person name="Albert R."/>
            <person name="Binder M."/>
            <person name="Bloem J."/>
            <person name="Labutti K."/>
            <person name="Salamov A."/>
            <person name="Andreopoulos B."/>
            <person name="Baker S."/>
            <person name="Barry K."/>
            <person name="Bills G."/>
            <person name="Bluhm B."/>
            <person name="Cannon C."/>
            <person name="Castanera R."/>
            <person name="Culley D."/>
            <person name="Daum C."/>
            <person name="Ezra D."/>
            <person name="Gonzalez J."/>
            <person name="Henrissat B."/>
            <person name="Kuo A."/>
            <person name="Liang C."/>
            <person name="Lipzen A."/>
            <person name="Lutzoni F."/>
            <person name="Magnuson J."/>
            <person name="Mondo S."/>
            <person name="Nolan M."/>
            <person name="Ohm R."/>
            <person name="Pangilinan J."/>
            <person name="Park H.-J."/>
            <person name="Ramirez L."/>
            <person name="Alfaro M."/>
            <person name="Sun H."/>
            <person name="Tritt A."/>
            <person name="Yoshinaga Y."/>
            <person name="Zwiers L.-H."/>
            <person name="Turgeon B."/>
            <person name="Goodwin S."/>
            <person name="Spatafora J."/>
            <person name="Crous P."/>
            <person name="Grigoriev I."/>
        </authorList>
    </citation>
    <scope>NUCLEOTIDE SEQUENCE</scope>
    <source>
        <strain evidence="5">CBS 113818</strain>
    </source>
</reference>
<evidence type="ECO:0000313" key="6">
    <source>
        <dbReference type="Proteomes" id="UP000799424"/>
    </source>
</evidence>
<sequence>MERRITLQELIQRAGVTQNVARQPCLPAPMETAIIASEEDHMQARTLLLNRRAKNPEHKDVLKRIFRSSKDKKDSQEAAQYTQEELDATLLAVFRGPTTNPGLTQAFLDLGAKVNFIEAPEKKRRPSNQSNAGLRRRSTVLQQAATLRRPTCVSLLAGAGADQTTLDEGLKAALAANDQECVQELLRHGADINNSPNTLANAVRSNDQNFVRTLLRAPKAIQPKIVSSCLPAAVQQGSDTIAALLIAYGADPNFDSSSALNMAIGMQDYKMAATVVAGPVPLTQATLQRLLDTTMRLPTVEAQLQFIQLLFCCGLNPNSIGLSDFLVCRTKKDDTAGVLMMLSYGVSTATNDAECLRVAISRSNWRLAEAILQTSITPPQASKALALLPSNTPLPDRLRVIHLLVQNGATGPPLEYWLTRAVEDGDRQLMDLLLSAGAPIASSDNNPVFAAVARKDTRSLQLLLNTRPPPEVLAKAFSLLRTGYSTSERLSTSHLLLEFGAHGPEVDQALVDAVADTSTSRDLALITELVRRKASVDYANGKVLQLAVSQVDLSLLRLLCNSKPTSSAASAALPLAFDSHGNRHSRTFDIINLLLPYEIEEQPAMQTLQIAINGGPDNIDIIKQLIATNIRLLSPAFEYTIAIENPQKKTAILDVLLKMGVGQEALDKALAAESRHAVSNKDTTSTRMLVGKGASPAIDAALRVTLSQFSDSHHTETMINILLHYSANVNTADGTCFVFAAQKHGHILETLMLHKPEFGIIIPALLTSRLEDDVVIASIKSCFAHGCSPEELEMGSPRSSKTPVLIVAIQNYPRSKALVAVLLENGCNPDASIQDVVDPIVGEEVVSALVWALNQPQKRISDSVIAALLDAGASVDKASSASEIAPIAMAAREGRSSDTIHALLKRGADPSARDHSNRSALFYASSISNFSTVQALAPHALKNDGSLHEAARCIQLDAATELIKQGHNPNFPARNEKSAIILALDNAYSALEITESLLETEIWEDLNDESHLYGGSTGLWYSPIKYVELVPSPSRAAHKQDLIDLLSDKGCTPRFFSETAVQPPGAISIPQPIKRLVDRQKEHELAIRHDQERHEHARTLEENSHRDALRRRKEQQDHELAAQSHQHQHVQSLEQTTHEVTIRRVRDAERMKRGEKVAWHNLIMEQEHDASARRQTMKDREAAGEVRQIEQRKSELEHRAGVERRMLKDKEDVYERNVKRQTEVMKRADESAALHARLRQDRPAIEGAPQWGSVD</sequence>
<dbReference type="SUPFAM" id="SSF48403">
    <property type="entry name" value="Ankyrin repeat"/>
    <property type="match status" value="2"/>
</dbReference>
<dbReference type="PANTHER" id="PTHR24198:SF165">
    <property type="entry name" value="ANKYRIN REPEAT-CONTAINING PROTEIN-RELATED"/>
    <property type="match status" value="1"/>
</dbReference>
<dbReference type="OrthoDB" id="3182339at2759"/>
<protein>
    <submittedName>
        <fullName evidence="5">Ankyrin</fullName>
    </submittedName>
</protein>
<evidence type="ECO:0000256" key="4">
    <source>
        <dbReference type="SAM" id="MobiDB-lite"/>
    </source>
</evidence>
<keyword evidence="6" id="KW-1185">Reference proteome</keyword>
<dbReference type="EMBL" id="MU006220">
    <property type="protein sequence ID" value="KAF2829811.1"/>
    <property type="molecule type" value="Genomic_DNA"/>
</dbReference>
<evidence type="ECO:0000256" key="3">
    <source>
        <dbReference type="PROSITE-ProRule" id="PRU00023"/>
    </source>
</evidence>
<dbReference type="Proteomes" id="UP000799424">
    <property type="component" value="Unassembled WGS sequence"/>
</dbReference>
<dbReference type="AlphaFoldDB" id="A0A6A7A948"/>
<gene>
    <name evidence="5" type="ORF">CC86DRAFT_284966</name>
</gene>
<dbReference type="Gene3D" id="1.25.40.20">
    <property type="entry name" value="Ankyrin repeat-containing domain"/>
    <property type="match status" value="3"/>
</dbReference>
<dbReference type="SMART" id="SM00248">
    <property type="entry name" value="ANK"/>
    <property type="match status" value="10"/>
</dbReference>
<dbReference type="PROSITE" id="PS50088">
    <property type="entry name" value="ANK_REPEAT"/>
    <property type="match status" value="1"/>
</dbReference>
<evidence type="ECO:0000313" key="5">
    <source>
        <dbReference type="EMBL" id="KAF2829811.1"/>
    </source>
</evidence>
<dbReference type="InterPro" id="IPR002110">
    <property type="entry name" value="Ankyrin_rpt"/>
</dbReference>
<dbReference type="InterPro" id="IPR036770">
    <property type="entry name" value="Ankyrin_rpt-contain_sf"/>
</dbReference>